<dbReference type="AlphaFoldDB" id="A0AAW2BL32"/>
<dbReference type="PANTHER" id="PTHR48055:SF55">
    <property type="entry name" value="PROTEIN KINASE DOMAIN-CONTAINING PROTEIN"/>
    <property type="match status" value="1"/>
</dbReference>
<organism evidence="1 2">
    <name type="scientific">Lithocarpus litseifolius</name>
    <dbReference type="NCBI Taxonomy" id="425828"/>
    <lineage>
        <taxon>Eukaryota</taxon>
        <taxon>Viridiplantae</taxon>
        <taxon>Streptophyta</taxon>
        <taxon>Embryophyta</taxon>
        <taxon>Tracheophyta</taxon>
        <taxon>Spermatophyta</taxon>
        <taxon>Magnoliopsida</taxon>
        <taxon>eudicotyledons</taxon>
        <taxon>Gunneridae</taxon>
        <taxon>Pentapetalae</taxon>
        <taxon>rosids</taxon>
        <taxon>fabids</taxon>
        <taxon>Fagales</taxon>
        <taxon>Fagaceae</taxon>
        <taxon>Lithocarpus</taxon>
    </lineage>
</organism>
<evidence type="ECO:0008006" key="3">
    <source>
        <dbReference type="Google" id="ProtNLM"/>
    </source>
</evidence>
<dbReference type="GO" id="GO:0016020">
    <property type="term" value="C:membrane"/>
    <property type="evidence" value="ECO:0007669"/>
    <property type="project" value="TreeGrafter"/>
</dbReference>
<dbReference type="Proteomes" id="UP001459277">
    <property type="component" value="Unassembled WGS sequence"/>
</dbReference>
<comment type="caution">
    <text evidence="1">The sequence shown here is derived from an EMBL/GenBank/DDBJ whole genome shotgun (WGS) entry which is preliminary data.</text>
</comment>
<dbReference type="InterPro" id="IPR011009">
    <property type="entry name" value="Kinase-like_dom_sf"/>
</dbReference>
<dbReference type="EMBL" id="JAZDWU010000011">
    <property type="protein sequence ID" value="KAK9986073.1"/>
    <property type="molecule type" value="Genomic_DNA"/>
</dbReference>
<evidence type="ECO:0000313" key="1">
    <source>
        <dbReference type="EMBL" id="KAK9986073.1"/>
    </source>
</evidence>
<proteinExistence type="predicted"/>
<gene>
    <name evidence="1" type="ORF">SO802_031024</name>
</gene>
<dbReference type="Gene3D" id="1.10.510.10">
    <property type="entry name" value="Transferase(Phosphotransferase) domain 1"/>
    <property type="match status" value="1"/>
</dbReference>
<evidence type="ECO:0000313" key="2">
    <source>
        <dbReference type="Proteomes" id="UP001459277"/>
    </source>
</evidence>
<name>A0AAW2BL32_9ROSI</name>
<reference evidence="1 2" key="1">
    <citation type="submission" date="2024-01" db="EMBL/GenBank/DDBJ databases">
        <title>A telomere-to-telomere, gap-free genome of sweet tea (Lithocarpus litseifolius).</title>
        <authorList>
            <person name="Zhou J."/>
        </authorList>
    </citation>
    <scope>NUCLEOTIDE SEQUENCE [LARGE SCALE GENOMIC DNA]</scope>
    <source>
        <strain evidence="1">Zhou-2022a</strain>
        <tissue evidence="1">Leaf</tissue>
    </source>
</reference>
<accession>A0AAW2BL32</accession>
<dbReference type="PANTHER" id="PTHR48055">
    <property type="entry name" value="LEUCINE-RICH REPEAT RECEPTOR PROTEIN KINASE EMS1"/>
    <property type="match status" value="1"/>
</dbReference>
<sequence>MGGQVSPLGDIYSYGILLLELFIGRRPIDEMFKEGLGIHKFIAMALPEHVMDIVDPSMFFVEDEEDVYDDIEERTIIEEDEKIPMSMPVAK</sequence>
<dbReference type="InterPro" id="IPR051564">
    <property type="entry name" value="LRR_receptor-like_kinase"/>
</dbReference>
<keyword evidence="2" id="KW-1185">Reference proteome</keyword>
<dbReference type="SUPFAM" id="SSF56112">
    <property type="entry name" value="Protein kinase-like (PK-like)"/>
    <property type="match status" value="1"/>
</dbReference>
<protein>
    <recommendedName>
        <fullName evidence="3">Protein kinase domain-containing protein</fullName>
    </recommendedName>
</protein>